<feature type="compositionally biased region" description="Polar residues" evidence="1">
    <location>
        <begin position="16"/>
        <end position="34"/>
    </location>
</feature>
<feature type="region of interest" description="Disordered" evidence="1">
    <location>
        <begin position="212"/>
        <end position="312"/>
    </location>
</feature>
<reference evidence="2" key="1">
    <citation type="submission" date="2021-11" db="EMBL/GenBank/DDBJ databases">
        <authorList>
            <person name="Herlambang A."/>
            <person name="Guo Y."/>
            <person name="Takashima Y."/>
            <person name="Nishizawa T."/>
        </authorList>
    </citation>
    <scope>NUCLEOTIDE SEQUENCE</scope>
    <source>
        <strain evidence="2">E1425</strain>
    </source>
</reference>
<dbReference type="SUPFAM" id="SSF49344">
    <property type="entry name" value="CBD9-like"/>
    <property type="match status" value="1"/>
</dbReference>
<evidence type="ECO:0000313" key="3">
    <source>
        <dbReference type="Proteomes" id="UP000827284"/>
    </source>
</evidence>
<feature type="region of interest" description="Disordered" evidence="1">
    <location>
        <begin position="561"/>
        <end position="603"/>
    </location>
</feature>
<reference evidence="2" key="2">
    <citation type="journal article" date="2022" name="Microbiol. Resour. Announc.">
        <title>Whole-Genome Sequence of Entomortierella parvispora E1425, a Mucoromycotan Fungus Associated with Burkholderiaceae-Related Endosymbiotic Bacteria.</title>
        <authorList>
            <person name="Herlambang A."/>
            <person name="Guo Y."/>
            <person name="Takashima Y."/>
            <person name="Narisawa K."/>
            <person name="Ohta H."/>
            <person name="Nishizawa T."/>
        </authorList>
    </citation>
    <scope>NUCLEOTIDE SEQUENCE</scope>
    <source>
        <strain evidence="2">E1425</strain>
    </source>
</reference>
<evidence type="ECO:0000313" key="2">
    <source>
        <dbReference type="EMBL" id="GJJ73992.1"/>
    </source>
</evidence>
<keyword evidence="3" id="KW-1185">Reference proteome</keyword>
<organism evidence="2 3">
    <name type="scientific">Entomortierella parvispora</name>
    <dbReference type="NCBI Taxonomy" id="205924"/>
    <lineage>
        <taxon>Eukaryota</taxon>
        <taxon>Fungi</taxon>
        <taxon>Fungi incertae sedis</taxon>
        <taxon>Mucoromycota</taxon>
        <taxon>Mortierellomycotina</taxon>
        <taxon>Mortierellomycetes</taxon>
        <taxon>Mortierellales</taxon>
        <taxon>Mortierellaceae</taxon>
        <taxon>Entomortierella</taxon>
    </lineage>
</organism>
<dbReference type="EMBL" id="BQFW01000008">
    <property type="protein sequence ID" value="GJJ73992.1"/>
    <property type="molecule type" value="Genomic_DNA"/>
</dbReference>
<feature type="compositionally biased region" description="Polar residues" evidence="1">
    <location>
        <begin position="281"/>
        <end position="296"/>
    </location>
</feature>
<feature type="compositionally biased region" description="Basic and acidic residues" evidence="1">
    <location>
        <begin position="1"/>
        <end position="11"/>
    </location>
</feature>
<feature type="region of interest" description="Disordered" evidence="1">
    <location>
        <begin position="1"/>
        <end position="113"/>
    </location>
</feature>
<sequence length="632" mass="69081">MRTTRDNKESALKTPLPSSASATVDSNPTLQMENNLGDDTRTIQPQPLTDEFPPSHNAAVRAPSQDADSQHIPGHKDDNKDDKSKGGLLVLSEGSTTSNGMGGQGEAQGSINEENEVDLVNALANALLNQYESDAIVELQSYKIEQNKKQPSIQEQSQPQPQLQHSPISDEEKTSDQQKTLQTVVNLDSVKNDLPILPEVRKNKLNRNYALLEEEEDEEQSPFNVDTGSRGDRSRNRVVASGHHHHITSSSSSSQDDKDVEDDAEVDSNIELLEDTKDDQNQQQASSKTLQSQSSIILAEQESKSGTTVPDSIKNRGLIPEVLGAHHCTPQFCVNVTVSDDGQFATFHIERPMAATGWISLGIGYAMTMADLIIMWPTATSQDEKVILERGAVLSRRTSHAYVEPTVVGHESTNPLGDRISEASLYPPNEYILHNANSGPNALATTKGGSKPFSDPKVFVVQFTRPIRTKNLAHKLTPGTEQDFCWAYSPRPVSPDSILDPAAHITQHMSVGSFAMDVAANQPHLKEVLLKQKEQDVKEEAMEKERKQKALEIENAKLAAEEEERLKNGEGGGDINGDSKTGSSKHSDGVTGESLARPSSASETKWWWAGGRGSAMQGFTGLIPLALIYFFR</sequence>
<evidence type="ECO:0000256" key="1">
    <source>
        <dbReference type="SAM" id="MobiDB-lite"/>
    </source>
</evidence>
<accession>A0A9P3HCA1</accession>
<name>A0A9P3HCA1_9FUNG</name>
<dbReference type="AlphaFoldDB" id="A0A9P3HCA1"/>
<proteinExistence type="predicted"/>
<feature type="compositionally biased region" description="Basic and acidic residues" evidence="1">
    <location>
        <begin position="74"/>
        <end position="85"/>
    </location>
</feature>
<dbReference type="OrthoDB" id="2431507at2759"/>
<feature type="compositionally biased region" description="Acidic residues" evidence="1">
    <location>
        <begin position="258"/>
        <end position="273"/>
    </location>
</feature>
<gene>
    <name evidence="2" type="ORF">EMPS_06350</name>
</gene>
<comment type="caution">
    <text evidence="2">The sequence shown here is derived from an EMBL/GenBank/DDBJ whole genome shotgun (WGS) entry which is preliminary data.</text>
</comment>
<evidence type="ECO:0008006" key="4">
    <source>
        <dbReference type="Google" id="ProtNLM"/>
    </source>
</evidence>
<dbReference type="Gene3D" id="2.60.40.1210">
    <property type="entry name" value="Cellobiose dehydrogenase, cytochrome domain"/>
    <property type="match status" value="1"/>
</dbReference>
<feature type="compositionally biased region" description="Low complexity" evidence="1">
    <location>
        <begin position="150"/>
        <end position="167"/>
    </location>
</feature>
<feature type="region of interest" description="Disordered" evidence="1">
    <location>
        <begin position="146"/>
        <end position="179"/>
    </location>
</feature>
<dbReference type="Proteomes" id="UP000827284">
    <property type="component" value="Unassembled WGS sequence"/>
</dbReference>
<protein>
    <recommendedName>
        <fullName evidence="4">DOMON domain-containing protein</fullName>
    </recommendedName>
</protein>